<comment type="similarity">
    <text evidence="8">Belongs to the methyl-accepting chemotaxis (MCP) protein family.</text>
</comment>
<dbReference type="InterPro" id="IPR033463">
    <property type="entry name" value="sCache_3"/>
</dbReference>
<protein>
    <recommendedName>
        <fullName evidence="15">Chemotaxis protein</fullName>
    </recommendedName>
</protein>
<dbReference type="InterPro" id="IPR003660">
    <property type="entry name" value="HAMP_dom"/>
</dbReference>
<dbReference type="CDD" id="cd06225">
    <property type="entry name" value="HAMP"/>
    <property type="match status" value="1"/>
</dbReference>
<accession>A0A1E5G1S4</accession>
<dbReference type="InterPro" id="IPR004090">
    <property type="entry name" value="Chemotax_Me-accpt_rcpt"/>
</dbReference>
<comment type="caution">
    <text evidence="13">The sequence shown here is derived from an EMBL/GenBank/DDBJ whole genome shotgun (WGS) entry which is preliminary data.</text>
</comment>
<evidence type="ECO:0000259" key="12">
    <source>
        <dbReference type="PROSITE" id="PS50885"/>
    </source>
</evidence>
<dbReference type="SUPFAM" id="SSF103190">
    <property type="entry name" value="Sensory domain-like"/>
    <property type="match status" value="1"/>
</dbReference>
<dbReference type="InterPro" id="IPR004089">
    <property type="entry name" value="MCPsignal_dom"/>
</dbReference>
<dbReference type="PANTHER" id="PTHR32089:SF114">
    <property type="entry name" value="METHYL-ACCEPTING CHEMOTAXIS PROTEIN MCPB"/>
    <property type="match status" value="1"/>
</dbReference>
<dbReference type="GO" id="GO:0007165">
    <property type="term" value="P:signal transduction"/>
    <property type="evidence" value="ECO:0007669"/>
    <property type="project" value="UniProtKB-KW"/>
</dbReference>
<name>A0A1E5G1S4_9FIRM</name>
<evidence type="ECO:0000256" key="7">
    <source>
        <dbReference type="ARBA" id="ARBA00023224"/>
    </source>
</evidence>
<dbReference type="Proteomes" id="UP000094296">
    <property type="component" value="Unassembled WGS sequence"/>
</dbReference>
<evidence type="ECO:0000256" key="2">
    <source>
        <dbReference type="ARBA" id="ARBA00022475"/>
    </source>
</evidence>
<evidence type="ECO:0000256" key="1">
    <source>
        <dbReference type="ARBA" id="ARBA00004651"/>
    </source>
</evidence>
<evidence type="ECO:0000313" key="13">
    <source>
        <dbReference type="EMBL" id="OEF96867.1"/>
    </source>
</evidence>
<evidence type="ECO:0000313" key="14">
    <source>
        <dbReference type="Proteomes" id="UP000094296"/>
    </source>
</evidence>
<comment type="subcellular location">
    <subcellularLocation>
        <location evidence="1">Cell membrane</location>
        <topology evidence="1">Multi-pass membrane protein</topology>
    </subcellularLocation>
</comment>
<dbReference type="PRINTS" id="PR00260">
    <property type="entry name" value="CHEMTRNSDUCR"/>
</dbReference>
<evidence type="ECO:0000256" key="3">
    <source>
        <dbReference type="ARBA" id="ARBA00022500"/>
    </source>
</evidence>
<dbReference type="SMART" id="SM00283">
    <property type="entry name" value="MA"/>
    <property type="match status" value="1"/>
</dbReference>
<evidence type="ECO:0000256" key="5">
    <source>
        <dbReference type="ARBA" id="ARBA00022989"/>
    </source>
</evidence>
<evidence type="ECO:0000256" key="9">
    <source>
        <dbReference type="PROSITE-ProRule" id="PRU00284"/>
    </source>
</evidence>
<proteinExistence type="inferred from homology"/>
<dbReference type="EMBL" id="MIJE01000030">
    <property type="protein sequence ID" value="OEF96867.1"/>
    <property type="molecule type" value="Genomic_DNA"/>
</dbReference>
<evidence type="ECO:0000256" key="6">
    <source>
        <dbReference type="ARBA" id="ARBA00023136"/>
    </source>
</evidence>
<keyword evidence="4 10" id="KW-0812">Transmembrane</keyword>
<feature type="domain" description="Methyl-accepting transducer" evidence="11">
    <location>
        <begin position="284"/>
        <end position="555"/>
    </location>
</feature>
<dbReference type="InterPro" id="IPR029151">
    <property type="entry name" value="Sensor-like_sf"/>
</dbReference>
<feature type="transmembrane region" description="Helical" evidence="10">
    <location>
        <begin position="12"/>
        <end position="33"/>
    </location>
</feature>
<sequence>MKLSKNIGVKVMVVVWIGIFIAAIMQVGFGYGLNRDDLITSSQEKLIGDLQLGYELFDARIPGEWRIEDGSLYKGATRINDNPEILELVDYMGALMGNNTVTIFQGDTRVATNVVTAQGNRAIGTQISDAVGQVVLNQQQRFLGRADVVGTWNQTAYDPIYDGSGNVIGIWYTGVPEDYYFQLARDGIIPNVIVAYFSASIYATILFFILKYLIFTPIRRLQKSAYEISHYNLAIEPIDKYREDEIGDLTKSFNQMLNNLKEIVGSVTNSAERVAYISNNLSDGAKQTEQASQQVAQNINEVADGTNRQSEYANNIMGMMESTQQSVEAGHHEVIETVKKAKNSTTTARQGQASINKAIDNLGEVTKTVQFATDAIQKLGRRSDEIGGIVTIISDISNQTNLLALNAAIEAARAGEQGRGFAVVSDEVRKLAEQSNQAAEKIANLIQDIQAETSVTVRTMESNLEAVETQVSIIRDGGEALDQIVKNVEESESDAVNIQDVFNSLRENANKVMEAIEEISSIIALSASSSQQVAAAAEEQSATIEEISNNSNELADMSNKLKAEVQKFKTN</sequence>
<dbReference type="PROSITE" id="PS50885">
    <property type="entry name" value="HAMP"/>
    <property type="match status" value="1"/>
</dbReference>
<reference evidence="13 14" key="1">
    <citation type="submission" date="2016-09" db="EMBL/GenBank/DDBJ databases">
        <title>Draft genome sequence for the type strain of Desulfuribacillus alkaliarsenatis AHT28, an obligately anaerobic, sulfidogenic bacterium isolated from Russian soda lake sediments.</title>
        <authorList>
            <person name="Abin C.A."/>
            <person name="Hollibaugh J.T."/>
        </authorList>
    </citation>
    <scope>NUCLEOTIDE SEQUENCE [LARGE SCALE GENOMIC DNA]</scope>
    <source>
        <strain evidence="13 14">AHT28</strain>
    </source>
</reference>
<keyword evidence="14" id="KW-1185">Reference proteome</keyword>
<evidence type="ECO:0008006" key="15">
    <source>
        <dbReference type="Google" id="ProtNLM"/>
    </source>
</evidence>
<dbReference type="SMART" id="SM00304">
    <property type="entry name" value="HAMP"/>
    <property type="match status" value="1"/>
</dbReference>
<dbReference type="Gene3D" id="1.10.287.950">
    <property type="entry name" value="Methyl-accepting chemotaxis protein"/>
    <property type="match status" value="1"/>
</dbReference>
<keyword evidence="3" id="KW-0145">Chemotaxis</keyword>
<feature type="domain" description="HAMP" evidence="12">
    <location>
        <begin position="212"/>
        <end position="265"/>
    </location>
</feature>
<evidence type="ECO:0000256" key="4">
    <source>
        <dbReference type="ARBA" id="ARBA00022692"/>
    </source>
</evidence>
<dbReference type="GO" id="GO:0006935">
    <property type="term" value="P:chemotaxis"/>
    <property type="evidence" value="ECO:0007669"/>
    <property type="project" value="UniProtKB-KW"/>
</dbReference>
<keyword evidence="6 10" id="KW-0472">Membrane</keyword>
<dbReference type="Pfam" id="PF00672">
    <property type="entry name" value="HAMP"/>
    <property type="match status" value="1"/>
</dbReference>
<dbReference type="PANTHER" id="PTHR32089">
    <property type="entry name" value="METHYL-ACCEPTING CHEMOTAXIS PROTEIN MCPB"/>
    <property type="match status" value="1"/>
</dbReference>
<dbReference type="STRING" id="766136.BHF68_06420"/>
<evidence type="ECO:0000256" key="8">
    <source>
        <dbReference type="ARBA" id="ARBA00029447"/>
    </source>
</evidence>
<dbReference type="GO" id="GO:0004888">
    <property type="term" value="F:transmembrane signaling receptor activity"/>
    <property type="evidence" value="ECO:0007669"/>
    <property type="project" value="InterPro"/>
</dbReference>
<evidence type="ECO:0000256" key="10">
    <source>
        <dbReference type="SAM" id="Phobius"/>
    </source>
</evidence>
<organism evidence="13 14">
    <name type="scientific">Desulfuribacillus alkaliarsenatis</name>
    <dbReference type="NCBI Taxonomy" id="766136"/>
    <lineage>
        <taxon>Bacteria</taxon>
        <taxon>Bacillati</taxon>
        <taxon>Bacillota</taxon>
        <taxon>Desulfuribacillia</taxon>
        <taxon>Desulfuribacillales</taxon>
        <taxon>Desulfuribacillaceae</taxon>
        <taxon>Desulfuribacillus</taxon>
    </lineage>
</organism>
<keyword evidence="2" id="KW-1003">Cell membrane</keyword>
<feature type="transmembrane region" description="Helical" evidence="10">
    <location>
        <begin position="193"/>
        <end position="214"/>
    </location>
</feature>
<dbReference type="SUPFAM" id="SSF58104">
    <property type="entry name" value="Methyl-accepting chemotaxis protein (MCP) signaling domain"/>
    <property type="match status" value="1"/>
</dbReference>
<dbReference type="GO" id="GO:0005886">
    <property type="term" value="C:plasma membrane"/>
    <property type="evidence" value="ECO:0007669"/>
    <property type="project" value="UniProtKB-SubCell"/>
</dbReference>
<keyword evidence="5 10" id="KW-1133">Transmembrane helix</keyword>
<dbReference type="PROSITE" id="PS50111">
    <property type="entry name" value="CHEMOTAXIS_TRANSDUC_2"/>
    <property type="match status" value="1"/>
</dbReference>
<evidence type="ECO:0000259" key="11">
    <source>
        <dbReference type="PROSITE" id="PS50111"/>
    </source>
</evidence>
<gene>
    <name evidence="13" type="ORF">BHF68_06420</name>
</gene>
<dbReference type="Pfam" id="PF00015">
    <property type="entry name" value="MCPsignal"/>
    <property type="match status" value="1"/>
</dbReference>
<dbReference type="CDD" id="cd11386">
    <property type="entry name" value="MCP_signal"/>
    <property type="match status" value="1"/>
</dbReference>
<dbReference type="Pfam" id="PF17202">
    <property type="entry name" value="sCache_3_3"/>
    <property type="match status" value="1"/>
</dbReference>
<keyword evidence="7 9" id="KW-0807">Transducer</keyword>
<dbReference type="AlphaFoldDB" id="A0A1E5G1S4"/>